<feature type="domain" description="VTT" evidence="9">
    <location>
        <begin position="72"/>
        <end position="181"/>
    </location>
</feature>
<dbReference type="InterPro" id="IPR051311">
    <property type="entry name" value="DedA_domain"/>
</dbReference>
<accession>A0ABN2PAA8</accession>
<evidence type="ECO:0000256" key="5">
    <source>
        <dbReference type="ARBA" id="ARBA00022989"/>
    </source>
</evidence>
<sequence>MTSTPERARSSRDRRVDRALVAAIVVRTLYGLAMLPLIPLLIGPNPLLLTLLSGSTVAEVVLGARIRVGDVPWALALAVTVPLWVLTDWLYWAAGRRWGDRALAMLTPRGDPGRAAARAERAHRAMHRLGPAGVVLAKFLPVPTQLSYAVAGAGGMRLPVFLVLNLIGVTLAAAGTLTLGYAVGESAVGLVESFQQYAGISALALVVLLVVVHLVRRRRIRARSRRETLRPAARGAGPRRPAPDAGP</sequence>
<feature type="transmembrane region" description="Helical" evidence="8">
    <location>
        <begin position="160"/>
        <end position="182"/>
    </location>
</feature>
<organism evidence="10 11">
    <name type="scientific">Nocardioides lentus</name>
    <dbReference type="NCBI Taxonomy" id="338077"/>
    <lineage>
        <taxon>Bacteria</taxon>
        <taxon>Bacillati</taxon>
        <taxon>Actinomycetota</taxon>
        <taxon>Actinomycetes</taxon>
        <taxon>Propionibacteriales</taxon>
        <taxon>Nocardioidaceae</taxon>
        <taxon>Nocardioides</taxon>
    </lineage>
</organism>
<evidence type="ECO:0000256" key="7">
    <source>
        <dbReference type="SAM" id="MobiDB-lite"/>
    </source>
</evidence>
<evidence type="ECO:0000256" key="2">
    <source>
        <dbReference type="ARBA" id="ARBA00010792"/>
    </source>
</evidence>
<evidence type="ECO:0000313" key="11">
    <source>
        <dbReference type="Proteomes" id="UP001501612"/>
    </source>
</evidence>
<dbReference type="PANTHER" id="PTHR42709:SF6">
    <property type="entry name" value="UNDECAPRENYL PHOSPHATE TRANSPORTER A"/>
    <property type="match status" value="1"/>
</dbReference>
<proteinExistence type="inferred from homology"/>
<evidence type="ECO:0000259" key="9">
    <source>
        <dbReference type="Pfam" id="PF09335"/>
    </source>
</evidence>
<name>A0ABN2PAA8_9ACTN</name>
<feature type="compositionally biased region" description="Low complexity" evidence="7">
    <location>
        <begin position="230"/>
        <end position="247"/>
    </location>
</feature>
<evidence type="ECO:0000256" key="8">
    <source>
        <dbReference type="SAM" id="Phobius"/>
    </source>
</evidence>
<dbReference type="Proteomes" id="UP001501612">
    <property type="component" value="Unassembled WGS sequence"/>
</dbReference>
<feature type="region of interest" description="Disordered" evidence="7">
    <location>
        <begin position="226"/>
        <end position="247"/>
    </location>
</feature>
<dbReference type="EMBL" id="BAAAMY010000004">
    <property type="protein sequence ID" value="GAA1914532.1"/>
    <property type="molecule type" value="Genomic_DNA"/>
</dbReference>
<dbReference type="InterPro" id="IPR032816">
    <property type="entry name" value="VTT_dom"/>
</dbReference>
<evidence type="ECO:0000256" key="6">
    <source>
        <dbReference type="ARBA" id="ARBA00023136"/>
    </source>
</evidence>
<comment type="subcellular location">
    <subcellularLocation>
        <location evidence="1">Cell membrane</location>
        <topology evidence="1">Multi-pass membrane protein</topology>
    </subcellularLocation>
</comment>
<dbReference type="RefSeq" id="WP_344005719.1">
    <property type="nucleotide sequence ID" value="NZ_BAAAMY010000004.1"/>
</dbReference>
<keyword evidence="4 8" id="KW-0812">Transmembrane</keyword>
<feature type="transmembrane region" description="Helical" evidence="8">
    <location>
        <begin position="20"/>
        <end position="42"/>
    </location>
</feature>
<keyword evidence="6 8" id="KW-0472">Membrane</keyword>
<feature type="transmembrane region" description="Helical" evidence="8">
    <location>
        <begin position="194"/>
        <end position="215"/>
    </location>
</feature>
<gene>
    <name evidence="10" type="ORF">GCM10009737_14900</name>
</gene>
<feature type="transmembrane region" description="Helical" evidence="8">
    <location>
        <begin position="71"/>
        <end position="92"/>
    </location>
</feature>
<protein>
    <recommendedName>
        <fullName evidence="9">VTT domain-containing protein</fullName>
    </recommendedName>
</protein>
<keyword evidence="5 8" id="KW-1133">Transmembrane helix</keyword>
<dbReference type="PANTHER" id="PTHR42709">
    <property type="entry name" value="ALKALINE PHOSPHATASE LIKE PROTEIN"/>
    <property type="match status" value="1"/>
</dbReference>
<reference evidence="10 11" key="1">
    <citation type="journal article" date="2019" name="Int. J. Syst. Evol. Microbiol.">
        <title>The Global Catalogue of Microorganisms (GCM) 10K type strain sequencing project: providing services to taxonomists for standard genome sequencing and annotation.</title>
        <authorList>
            <consortium name="The Broad Institute Genomics Platform"/>
            <consortium name="The Broad Institute Genome Sequencing Center for Infectious Disease"/>
            <person name="Wu L."/>
            <person name="Ma J."/>
        </authorList>
    </citation>
    <scope>NUCLEOTIDE SEQUENCE [LARGE SCALE GENOMIC DNA]</scope>
    <source>
        <strain evidence="10 11">JCM 14046</strain>
    </source>
</reference>
<evidence type="ECO:0000313" key="10">
    <source>
        <dbReference type="EMBL" id="GAA1914532.1"/>
    </source>
</evidence>
<evidence type="ECO:0000256" key="3">
    <source>
        <dbReference type="ARBA" id="ARBA00022475"/>
    </source>
</evidence>
<dbReference type="Pfam" id="PF09335">
    <property type="entry name" value="VTT_dom"/>
    <property type="match status" value="1"/>
</dbReference>
<comment type="similarity">
    <text evidence="2">Belongs to the DedA family.</text>
</comment>
<evidence type="ECO:0000256" key="4">
    <source>
        <dbReference type="ARBA" id="ARBA00022692"/>
    </source>
</evidence>
<keyword evidence="3" id="KW-1003">Cell membrane</keyword>
<evidence type="ECO:0000256" key="1">
    <source>
        <dbReference type="ARBA" id="ARBA00004651"/>
    </source>
</evidence>
<keyword evidence="11" id="KW-1185">Reference proteome</keyword>
<comment type="caution">
    <text evidence="10">The sequence shown here is derived from an EMBL/GenBank/DDBJ whole genome shotgun (WGS) entry which is preliminary data.</text>
</comment>